<keyword evidence="3 8" id="KW-0813">Transport</keyword>
<dbReference type="PROSITE" id="PS50928">
    <property type="entry name" value="ABC_TM1"/>
    <property type="match status" value="1"/>
</dbReference>
<feature type="transmembrane region" description="Helical" evidence="8">
    <location>
        <begin position="157"/>
        <end position="180"/>
    </location>
</feature>
<reference evidence="11" key="2">
    <citation type="submission" date="2011-01" db="EMBL/GenBank/DDBJ databases">
        <title>The complete genome of Nitratifractor salsuginis DSM 16511.</title>
        <authorList>
            <consortium name="US DOE Joint Genome Institute (JGI-PGF)"/>
            <person name="Lucas S."/>
            <person name="Copeland A."/>
            <person name="Lapidus A."/>
            <person name="Bruce D."/>
            <person name="Goodwin L."/>
            <person name="Pitluck S."/>
            <person name="Kyrpides N."/>
            <person name="Mavromatis K."/>
            <person name="Ivanova N."/>
            <person name="Mikhailova N."/>
            <person name="Zeytun A."/>
            <person name="Detter J.C."/>
            <person name="Tapia R."/>
            <person name="Han C."/>
            <person name="Land M."/>
            <person name="Hauser L."/>
            <person name="Markowitz V."/>
            <person name="Cheng J.-F."/>
            <person name="Hugenholtz P."/>
            <person name="Woyke T."/>
            <person name="Wu D."/>
            <person name="Tindall B."/>
            <person name="Schuetze A."/>
            <person name="Brambilla E."/>
            <person name="Klenk H.-P."/>
            <person name="Eisen J.A."/>
        </authorList>
    </citation>
    <scope>NUCLEOTIDE SEQUENCE [LARGE SCALE GENOMIC DNA]</scope>
    <source>
        <strain evidence="11">DSM 16511 / JCM 12458 / E9I37-1</strain>
    </source>
</reference>
<evidence type="ECO:0000313" key="10">
    <source>
        <dbReference type="EMBL" id="ADV46950.1"/>
    </source>
</evidence>
<keyword evidence="4" id="KW-1003">Cell membrane</keyword>
<dbReference type="Proteomes" id="UP000008633">
    <property type="component" value="Chromosome"/>
</dbReference>
<dbReference type="STRING" id="749222.Nitsa_1704"/>
<dbReference type="InterPro" id="IPR000515">
    <property type="entry name" value="MetI-like"/>
</dbReference>
<accession>E6X188</accession>
<dbReference type="SUPFAM" id="SSF161098">
    <property type="entry name" value="MetI-like"/>
    <property type="match status" value="1"/>
</dbReference>
<reference evidence="10 11" key="1">
    <citation type="journal article" date="2011" name="Stand. Genomic Sci.">
        <title>Complete genome sequence of Nitratifractor salsuginis type strain (E9I37-1).</title>
        <authorList>
            <person name="Anderson I."/>
            <person name="Sikorski J."/>
            <person name="Zeytun A."/>
            <person name="Nolan M."/>
            <person name="Lapidus A."/>
            <person name="Lucas S."/>
            <person name="Hammon N."/>
            <person name="Deshpande S."/>
            <person name="Cheng J.F."/>
            <person name="Tapia R."/>
            <person name="Han C."/>
            <person name="Goodwin L."/>
            <person name="Pitluck S."/>
            <person name="Liolios K."/>
            <person name="Pagani I."/>
            <person name="Ivanova N."/>
            <person name="Huntemann M."/>
            <person name="Mavromatis K."/>
            <person name="Ovchinikova G."/>
            <person name="Pati A."/>
            <person name="Chen A."/>
            <person name="Palaniappan K."/>
            <person name="Land M."/>
            <person name="Hauser L."/>
            <person name="Brambilla E.M."/>
            <person name="Ngatchou-Djao O.D."/>
            <person name="Rohde M."/>
            <person name="Tindall B.J."/>
            <person name="Goker M."/>
            <person name="Detter J.C."/>
            <person name="Woyke T."/>
            <person name="Bristow J."/>
            <person name="Eisen J.A."/>
            <person name="Markowitz V."/>
            <person name="Hugenholtz P."/>
            <person name="Klenk H.P."/>
            <person name="Kyrpides N.C."/>
        </authorList>
    </citation>
    <scope>NUCLEOTIDE SEQUENCE [LARGE SCALE GENOMIC DNA]</scope>
    <source>
        <strain evidence="11">DSM 16511 / JCM 12458 / E9I37-1</strain>
    </source>
</reference>
<evidence type="ECO:0000256" key="1">
    <source>
        <dbReference type="ARBA" id="ARBA00004429"/>
    </source>
</evidence>
<organism evidence="10 11">
    <name type="scientific">Nitratifractor salsuginis (strain DSM 16511 / JCM 12458 / E9I37-1)</name>
    <dbReference type="NCBI Taxonomy" id="749222"/>
    <lineage>
        <taxon>Bacteria</taxon>
        <taxon>Pseudomonadati</taxon>
        <taxon>Campylobacterota</taxon>
        <taxon>Epsilonproteobacteria</taxon>
        <taxon>Campylobacterales</taxon>
        <taxon>Sulfurovaceae</taxon>
        <taxon>Nitratifractor</taxon>
    </lineage>
</organism>
<name>E6X188_NITSE</name>
<keyword evidence="6 8" id="KW-1133">Transmembrane helix</keyword>
<dbReference type="PANTHER" id="PTHR30614">
    <property type="entry name" value="MEMBRANE COMPONENT OF AMINO ACID ABC TRANSPORTER"/>
    <property type="match status" value="1"/>
</dbReference>
<dbReference type="AlphaFoldDB" id="E6X188"/>
<evidence type="ECO:0000256" key="6">
    <source>
        <dbReference type="ARBA" id="ARBA00022989"/>
    </source>
</evidence>
<evidence type="ECO:0000256" key="4">
    <source>
        <dbReference type="ARBA" id="ARBA00022475"/>
    </source>
</evidence>
<comment type="subcellular location">
    <subcellularLocation>
        <location evidence="1">Cell inner membrane</location>
        <topology evidence="1">Multi-pass membrane protein</topology>
    </subcellularLocation>
    <subcellularLocation>
        <location evidence="8">Cell membrane</location>
        <topology evidence="8">Multi-pass membrane protein</topology>
    </subcellularLocation>
</comment>
<keyword evidence="5 8" id="KW-0812">Transmembrane</keyword>
<dbReference type="EMBL" id="CP002452">
    <property type="protein sequence ID" value="ADV46950.1"/>
    <property type="molecule type" value="Genomic_DNA"/>
</dbReference>
<proteinExistence type="inferred from homology"/>
<evidence type="ECO:0000256" key="8">
    <source>
        <dbReference type="RuleBase" id="RU363032"/>
    </source>
</evidence>
<dbReference type="InterPro" id="IPR043429">
    <property type="entry name" value="ArtM/GltK/GlnP/TcyL/YhdX-like"/>
</dbReference>
<feature type="transmembrane region" description="Helical" evidence="8">
    <location>
        <begin position="331"/>
        <end position="349"/>
    </location>
</feature>
<evidence type="ECO:0000256" key="7">
    <source>
        <dbReference type="ARBA" id="ARBA00023136"/>
    </source>
</evidence>
<keyword evidence="7 8" id="KW-0472">Membrane</keyword>
<keyword evidence="11" id="KW-1185">Reference proteome</keyword>
<gene>
    <name evidence="10" type="ordered locus">Nitsa_1704</name>
</gene>
<dbReference type="GO" id="GO:0006865">
    <property type="term" value="P:amino acid transport"/>
    <property type="evidence" value="ECO:0007669"/>
    <property type="project" value="TreeGrafter"/>
</dbReference>
<dbReference type="PANTHER" id="PTHR30614:SF41">
    <property type="entry name" value="INNER MEMBRANE AMINO-ACID ABC TRANSPORTER PERMEASE PROTEIN YHDY"/>
    <property type="match status" value="1"/>
</dbReference>
<dbReference type="InterPro" id="IPR010065">
    <property type="entry name" value="AA_ABC_transptr_permease_3TM"/>
</dbReference>
<feature type="transmembrane region" description="Helical" evidence="8">
    <location>
        <begin position="124"/>
        <end position="145"/>
    </location>
</feature>
<comment type="similarity">
    <text evidence="2">Belongs to the binding-protein-dependent transport system permease family. HisMQ subfamily.</text>
</comment>
<evidence type="ECO:0000256" key="3">
    <source>
        <dbReference type="ARBA" id="ARBA00022448"/>
    </source>
</evidence>
<dbReference type="GO" id="GO:0043190">
    <property type="term" value="C:ATP-binding cassette (ABC) transporter complex"/>
    <property type="evidence" value="ECO:0007669"/>
    <property type="project" value="InterPro"/>
</dbReference>
<sequence>MAVYPPKQAKEPPLVERGPIAWVRHNLLSSPFNIAFTLLGLAILYWTIPPFVKWAFIDAHFAGHSKADCAGGGACWVFIKVKLDMFLFGFYPHDQLWRPKTVLASAVALVAFAKFVKGLHKFKLLLIVLFPIYAYILLHGGYFGLPVVETSKWGGLLLTLVIASVGIVLSFPIGILLALGRQSKLPIIKSLSVFYIEFVRGVPLITVLFMASVVLPLFFPEGVNFNKLARALIGITLFEAAYVAENIRSGFQAIPKGQYEAADALGLGYWQKMALVILPQAIKVTIPNLVGTFISLFKDTSLVMIIGLFDLLAMVNVTANDRDWLGMDTEGYVFVAFVFWIFTFSMSMYSKRLEKKLDTNKH</sequence>
<dbReference type="RefSeq" id="WP_013554636.1">
    <property type="nucleotide sequence ID" value="NC_014935.1"/>
</dbReference>
<protein>
    <submittedName>
        <fullName evidence="10">Amino acid ABC transporter membrane protein 2, PAAT family</fullName>
    </submittedName>
</protein>
<dbReference type="GO" id="GO:0022857">
    <property type="term" value="F:transmembrane transporter activity"/>
    <property type="evidence" value="ECO:0007669"/>
    <property type="project" value="InterPro"/>
</dbReference>
<dbReference type="NCBIfam" id="TIGR01726">
    <property type="entry name" value="HEQRo_perm_3TM"/>
    <property type="match status" value="1"/>
</dbReference>
<feature type="transmembrane region" description="Helical" evidence="8">
    <location>
        <begin position="27"/>
        <end position="48"/>
    </location>
</feature>
<dbReference type="OrthoDB" id="5470298at2"/>
<dbReference type="KEGG" id="nsa:Nitsa_1704"/>
<evidence type="ECO:0000259" key="9">
    <source>
        <dbReference type="PROSITE" id="PS50928"/>
    </source>
</evidence>
<feature type="transmembrane region" description="Helical" evidence="8">
    <location>
        <begin position="201"/>
        <end position="219"/>
    </location>
</feature>
<evidence type="ECO:0000256" key="5">
    <source>
        <dbReference type="ARBA" id="ARBA00022692"/>
    </source>
</evidence>
<feature type="domain" description="ABC transmembrane type-1" evidence="9">
    <location>
        <begin position="156"/>
        <end position="350"/>
    </location>
</feature>
<dbReference type="Gene3D" id="1.10.3720.10">
    <property type="entry name" value="MetI-like"/>
    <property type="match status" value="1"/>
</dbReference>
<evidence type="ECO:0000256" key="2">
    <source>
        <dbReference type="ARBA" id="ARBA00010072"/>
    </source>
</evidence>
<dbReference type="InterPro" id="IPR035906">
    <property type="entry name" value="MetI-like_sf"/>
</dbReference>
<dbReference type="CDD" id="cd06261">
    <property type="entry name" value="TM_PBP2"/>
    <property type="match status" value="1"/>
</dbReference>
<feature type="transmembrane region" description="Helical" evidence="8">
    <location>
        <begin position="301"/>
        <end position="319"/>
    </location>
</feature>
<dbReference type="HOGENOM" id="CLU_019602_16_1_7"/>
<dbReference type="eggNOG" id="COG0765">
    <property type="taxonomic scope" value="Bacteria"/>
</dbReference>
<dbReference type="Pfam" id="PF00528">
    <property type="entry name" value="BPD_transp_1"/>
    <property type="match status" value="1"/>
</dbReference>
<evidence type="ECO:0000313" key="11">
    <source>
        <dbReference type="Proteomes" id="UP000008633"/>
    </source>
</evidence>